<reference evidence="4" key="1">
    <citation type="submission" date="2016-10" db="EMBL/GenBank/DDBJ databases">
        <authorList>
            <person name="Varghese N."/>
            <person name="Submissions S."/>
        </authorList>
    </citation>
    <scope>NUCLEOTIDE SEQUENCE [LARGE SCALE GENOMIC DNA]</scope>
    <source>
        <strain evidence="4">DSM 23439</strain>
    </source>
</reference>
<protein>
    <submittedName>
        <fullName evidence="3">MbeB-like, N-term conserved region</fullName>
    </submittedName>
</protein>
<feature type="transmembrane region" description="Helical" evidence="2">
    <location>
        <begin position="67"/>
        <end position="92"/>
    </location>
</feature>
<organism evidence="3 4">
    <name type="scientific">Kushneria avicenniae</name>
    <dbReference type="NCBI Taxonomy" id="402385"/>
    <lineage>
        <taxon>Bacteria</taxon>
        <taxon>Pseudomonadati</taxon>
        <taxon>Pseudomonadota</taxon>
        <taxon>Gammaproteobacteria</taxon>
        <taxon>Oceanospirillales</taxon>
        <taxon>Halomonadaceae</taxon>
        <taxon>Kushneria</taxon>
    </lineage>
</organism>
<name>A0A1I1N582_9GAMM</name>
<gene>
    <name evidence="3" type="ORF">SAMN05421848_3326</name>
</gene>
<dbReference type="EMBL" id="FOLY01000013">
    <property type="protein sequence ID" value="SFC92595.1"/>
    <property type="molecule type" value="Genomic_DNA"/>
</dbReference>
<feature type="region of interest" description="Disordered" evidence="1">
    <location>
        <begin position="1"/>
        <end position="20"/>
    </location>
</feature>
<dbReference type="InterPro" id="IPR006922">
    <property type="entry name" value="MbeB-like"/>
</dbReference>
<dbReference type="Pfam" id="PF04837">
    <property type="entry name" value="MbeB_N"/>
    <property type="match status" value="1"/>
</dbReference>
<proteinExistence type="predicted"/>
<dbReference type="STRING" id="402385.SAMN05421848_3326"/>
<dbReference type="Proteomes" id="UP000199046">
    <property type="component" value="Unassembled WGS sequence"/>
</dbReference>
<keyword evidence="2" id="KW-0812">Transmembrane</keyword>
<dbReference type="RefSeq" id="WP_217639722.1">
    <property type="nucleotide sequence ID" value="NZ_FOLY01000013.1"/>
</dbReference>
<evidence type="ECO:0000313" key="4">
    <source>
        <dbReference type="Proteomes" id="UP000199046"/>
    </source>
</evidence>
<evidence type="ECO:0000256" key="1">
    <source>
        <dbReference type="SAM" id="MobiDB-lite"/>
    </source>
</evidence>
<keyword evidence="2" id="KW-1133">Transmembrane helix</keyword>
<evidence type="ECO:0000256" key="2">
    <source>
        <dbReference type="SAM" id="Phobius"/>
    </source>
</evidence>
<dbReference type="AlphaFoldDB" id="A0A1I1N582"/>
<keyword evidence="2" id="KW-0472">Membrane</keyword>
<accession>A0A1I1N582</accession>
<sequence>MSDISRMAAAFEEKSKQQAENTEQAVKHAFEKHESALLSALSESEQKTSAAIAAQHQRLRQTALKSWMAIVIPVSLTFLLGASAIVTMGWYIDHQVNEILNNRTTLETLHEKGGSVDLSHCGEDRRLCVKIDESAGRYQGGYQVMEGY</sequence>
<keyword evidence="4" id="KW-1185">Reference proteome</keyword>
<evidence type="ECO:0000313" key="3">
    <source>
        <dbReference type="EMBL" id="SFC92595.1"/>
    </source>
</evidence>